<keyword evidence="2" id="KW-1185">Reference proteome</keyword>
<protein>
    <submittedName>
        <fullName evidence="1">DUF523 domain-containing protein</fullName>
    </submittedName>
</protein>
<dbReference type="PANTHER" id="PTHR30087:SF1">
    <property type="entry name" value="HYPOTHETICAL CYTOSOLIC PROTEIN"/>
    <property type="match status" value="1"/>
</dbReference>
<comment type="caution">
    <text evidence="1">The sequence shown here is derived from an EMBL/GenBank/DDBJ whole genome shotgun (WGS) entry which is preliminary data.</text>
</comment>
<dbReference type="EMBL" id="BAABBN010000012">
    <property type="protein sequence ID" value="GAA3936180.1"/>
    <property type="molecule type" value="Genomic_DNA"/>
</dbReference>
<evidence type="ECO:0000313" key="1">
    <source>
        <dbReference type="EMBL" id="GAA3936180.1"/>
    </source>
</evidence>
<dbReference type="InterPro" id="IPR007553">
    <property type="entry name" value="2-thiour_desulf"/>
</dbReference>
<gene>
    <name evidence="1" type="ORF">GCM10022277_35790</name>
</gene>
<sequence>MRIKILVSACLLGSKVRYNGTDKKAQNDDFEWLLSNHEIIPLCPEVAAGLPTPRPPAEIQFGTGEDVLTSKANVMGNDGVDVTAEFIRGAHIALEVCLAEGIQYAVLTELSPSCGSSDVYDGRFSGKTVPGAGVVAALLKQHGIRVFNQHNVGHLKALLAPIQNI</sequence>
<organism evidence="1 2">
    <name type="scientific">Litoribacillus peritrichatus</name>
    <dbReference type="NCBI Taxonomy" id="718191"/>
    <lineage>
        <taxon>Bacteria</taxon>
        <taxon>Pseudomonadati</taxon>
        <taxon>Pseudomonadota</taxon>
        <taxon>Gammaproteobacteria</taxon>
        <taxon>Oceanospirillales</taxon>
        <taxon>Oceanospirillaceae</taxon>
        <taxon>Litoribacillus</taxon>
    </lineage>
</organism>
<proteinExistence type="predicted"/>
<reference evidence="2" key="1">
    <citation type="journal article" date="2019" name="Int. J. Syst. Evol. Microbiol.">
        <title>The Global Catalogue of Microorganisms (GCM) 10K type strain sequencing project: providing services to taxonomists for standard genome sequencing and annotation.</title>
        <authorList>
            <consortium name="The Broad Institute Genomics Platform"/>
            <consortium name="The Broad Institute Genome Sequencing Center for Infectious Disease"/>
            <person name="Wu L."/>
            <person name="Ma J."/>
        </authorList>
    </citation>
    <scope>NUCLEOTIDE SEQUENCE [LARGE SCALE GENOMIC DNA]</scope>
    <source>
        <strain evidence="2">JCM 17551</strain>
    </source>
</reference>
<dbReference type="PANTHER" id="PTHR30087">
    <property type="entry name" value="INNER MEMBRANE PROTEIN"/>
    <property type="match status" value="1"/>
</dbReference>
<dbReference type="RefSeq" id="WP_344799979.1">
    <property type="nucleotide sequence ID" value="NZ_BAABBN010000012.1"/>
</dbReference>
<accession>A0ABP7N3V5</accession>
<evidence type="ECO:0000313" key="2">
    <source>
        <dbReference type="Proteomes" id="UP001501565"/>
    </source>
</evidence>
<dbReference type="Pfam" id="PF04463">
    <property type="entry name" value="2-thiour_desulf"/>
    <property type="match status" value="1"/>
</dbReference>
<dbReference type="Proteomes" id="UP001501565">
    <property type="component" value="Unassembled WGS sequence"/>
</dbReference>
<name>A0ABP7N3V5_9GAMM</name>